<evidence type="ECO:0000256" key="1">
    <source>
        <dbReference type="SAM" id="MobiDB-lite"/>
    </source>
</evidence>
<proteinExistence type="predicted"/>
<comment type="caution">
    <text evidence="2">The sequence shown here is derived from an EMBL/GenBank/DDBJ whole genome shotgun (WGS) entry which is preliminary data.</text>
</comment>
<reference evidence="2 3" key="2">
    <citation type="journal article" date="2019" name="G3 (Bethesda)">
        <title>Hybrid Assembly of the Genome of the Entomopathogenic Nematode Steinernema carpocapsae Identifies the X-Chromosome.</title>
        <authorList>
            <person name="Serra L."/>
            <person name="Macchietto M."/>
            <person name="Macias-Munoz A."/>
            <person name="McGill C.J."/>
            <person name="Rodriguez I.M."/>
            <person name="Rodriguez B."/>
            <person name="Murad R."/>
            <person name="Mortazavi A."/>
        </authorList>
    </citation>
    <scope>NUCLEOTIDE SEQUENCE [LARGE SCALE GENOMIC DNA]</scope>
    <source>
        <strain evidence="2 3">ALL</strain>
    </source>
</reference>
<dbReference type="Proteomes" id="UP000298663">
    <property type="component" value="Unassembled WGS sequence"/>
</dbReference>
<accession>A0A4U5M7C4</accession>
<evidence type="ECO:0000313" key="3">
    <source>
        <dbReference type="Proteomes" id="UP000298663"/>
    </source>
</evidence>
<organism evidence="2 3">
    <name type="scientific">Steinernema carpocapsae</name>
    <name type="common">Entomopathogenic nematode</name>
    <dbReference type="NCBI Taxonomy" id="34508"/>
    <lineage>
        <taxon>Eukaryota</taxon>
        <taxon>Metazoa</taxon>
        <taxon>Ecdysozoa</taxon>
        <taxon>Nematoda</taxon>
        <taxon>Chromadorea</taxon>
        <taxon>Rhabditida</taxon>
        <taxon>Tylenchina</taxon>
        <taxon>Panagrolaimomorpha</taxon>
        <taxon>Strongyloidoidea</taxon>
        <taxon>Steinernematidae</taxon>
        <taxon>Steinernema</taxon>
    </lineage>
</organism>
<evidence type="ECO:0000313" key="2">
    <source>
        <dbReference type="EMBL" id="TKR64784.1"/>
    </source>
</evidence>
<dbReference type="EMBL" id="AZBU02000009">
    <property type="protein sequence ID" value="TKR64784.1"/>
    <property type="molecule type" value="Genomic_DNA"/>
</dbReference>
<dbReference type="AlphaFoldDB" id="A0A4U5M7C4"/>
<gene>
    <name evidence="2" type="ORF">L596_025265</name>
</gene>
<feature type="compositionally biased region" description="Low complexity" evidence="1">
    <location>
        <begin position="82"/>
        <end position="92"/>
    </location>
</feature>
<name>A0A4U5M7C4_STECR</name>
<feature type="compositionally biased region" description="Basic and acidic residues" evidence="1">
    <location>
        <begin position="141"/>
        <end position="171"/>
    </location>
</feature>
<keyword evidence="3" id="KW-1185">Reference proteome</keyword>
<feature type="compositionally biased region" description="Polar residues" evidence="1">
    <location>
        <begin position="173"/>
        <end position="186"/>
    </location>
</feature>
<reference evidence="2 3" key="1">
    <citation type="journal article" date="2015" name="Genome Biol.">
        <title>Comparative genomics of Steinernema reveals deeply conserved gene regulatory networks.</title>
        <authorList>
            <person name="Dillman A.R."/>
            <person name="Macchietto M."/>
            <person name="Porter C.F."/>
            <person name="Rogers A."/>
            <person name="Williams B."/>
            <person name="Antoshechkin I."/>
            <person name="Lee M.M."/>
            <person name="Goodwin Z."/>
            <person name="Lu X."/>
            <person name="Lewis E.E."/>
            <person name="Goodrich-Blair H."/>
            <person name="Stock S.P."/>
            <person name="Adams B.J."/>
            <person name="Sternberg P.W."/>
            <person name="Mortazavi A."/>
        </authorList>
    </citation>
    <scope>NUCLEOTIDE SEQUENCE [LARGE SCALE GENOMIC DNA]</scope>
    <source>
        <strain evidence="2 3">ALL</strain>
    </source>
</reference>
<feature type="region of interest" description="Disordered" evidence="1">
    <location>
        <begin position="13"/>
        <end position="199"/>
    </location>
</feature>
<sequence length="199" mass="21717">MCVYCVVYPRRKEIGTPGAEPGGMASPPGPQTPLQRGLTSKLSRKRNTSRSQPLCVRDMVHRPIPKKTLAVLPPGKPEQKKAPSSAARGTPAAPRPPMKKPSFAEAIQCSQASEFIDHKRSPDAQGHPRPHDEGPQQIEGLDGRTPRTSRQDAHRERPNPRDGDQKDDPKRSGNVQGAKENNSRMLSSGGARSDLPRSF</sequence>
<feature type="compositionally biased region" description="Polar residues" evidence="1">
    <location>
        <begin position="32"/>
        <end position="41"/>
    </location>
</feature>
<protein>
    <submittedName>
        <fullName evidence="2">Uncharacterized protein</fullName>
    </submittedName>
</protein>